<comment type="caution">
    <text evidence="1">The sequence shown here is derived from an EMBL/GenBank/DDBJ whole genome shotgun (WGS) entry which is preliminary data.</text>
</comment>
<dbReference type="AlphaFoldDB" id="L9W1N7"/>
<organism evidence="1 2">
    <name type="scientific">Natronorubrum tibetense GA33</name>
    <dbReference type="NCBI Taxonomy" id="1114856"/>
    <lineage>
        <taxon>Archaea</taxon>
        <taxon>Methanobacteriati</taxon>
        <taxon>Methanobacteriota</taxon>
        <taxon>Stenosarchaea group</taxon>
        <taxon>Halobacteria</taxon>
        <taxon>Halobacteriales</taxon>
        <taxon>Natrialbaceae</taxon>
        <taxon>Natronorubrum</taxon>
    </lineage>
</organism>
<protein>
    <submittedName>
        <fullName evidence="1">Uncharacterized protein</fullName>
    </submittedName>
</protein>
<dbReference type="STRING" id="1114856.GCA_000383975_00786"/>
<evidence type="ECO:0000313" key="1">
    <source>
        <dbReference type="EMBL" id="ELY42228.1"/>
    </source>
</evidence>
<proteinExistence type="predicted"/>
<keyword evidence="2" id="KW-1185">Reference proteome</keyword>
<dbReference type="Proteomes" id="UP000011599">
    <property type="component" value="Unassembled WGS sequence"/>
</dbReference>
<evidence type="ECO:0000313" key="2">
    <source>
        <dbReference type="Proteomes" id="UP000011599"/>
    </source>
</evidence>
<reference evidence="1 2" key="1">
    <citation type="journal article" date="2014" name="PLoS Genet.">
        <title>Phylogenetically driven sequencing of extremely halophilic archaea reveals strategies for static and dynamic osmo-response.</title>
        <authorList>
            <person name="Becker E.A."/>
            <person name="Seitzer P.M."/>
            <person name="Tritt A."/>
            <person name="Larsen D."/>
            <person name="Krusor M."/>
            <person name="Yao A.I."/>
            <person name="Wu D."/>
            <person name="Madern D."/>
            <person name="Eisen J.A."/>
            <person name="Darling A.E."/>
            <person name="Facciotti M.T."/>
        </authorList>
    </citation>
    <scope>NUCLEOTIDE SEQUENCE [LARGE SCALE GENOMIC DNA]</scope>
    <source>
        <strain evidence="1 2">GA33</strain>
    </source>
</reference>
<gene>
    <name evidence="1" type="ORF">C496_07513</name>
</gene>
<dbReference type="RefSeq" id="WP_006089321.1">
    <property type="nucleotide sequence ID" value="NZ_AOHW01000023.1"/>
</dbReference>
<name>L9W1N7_9EURY</name>
<dbReference type="OrthoDB" id="381484at2157"/>
<sequence length="63" mass="7379">MTSEPVTIRVEDGDEFKREIAKLEIEHDEFLTAYPWEIHTAMFRLATDNPDQFLAKLRNVKGD</sequence>
<dbReference type="EMBL" id="AOHW01000023">
    <property type="protein sequence ID" value="ELY42228.1"/>
    <property type="molecule type" value="Genomic_DNA"/>
</dbReference>
<accession>L9W1N7</accession>